<evidence type="ECO:0000313" key="1">
    <source>
        <dbReference type="EMBL" id="GGM71130.1"/>
    </source>
</evidence>
<dbReference type="SUPFAM" id="SSF55961">
    <property type="entry name" value="Bet v1-like"/>
    <property type="match status" value="1"/>
</dbReference>
<accession>A0AA37BQP6</accession>
<dbReference type="PANTHER" id="PTHR38588:SF1">
    <property type="entry name" value="BLL0334 PROTEIN"/>
    <property type="match status" value="1"/>
</dbReference>
<dbReference type="PANTHER" id="PTHR38588">
    <property type="entry name" value="BLL0334 PROTEIN"/>
    <property type="match status" value="1"/>
</dbReference>
<dbReference type="EMBL" id="BMNY01000001">
    <property type="protein sequence ID" value="GGM71130.1"/>
    <property type="molecule type" value="Genomic_DNA"/>
</dbReference>
<reference evidence="1" key="1">
    <citation type="journal article" date="2014" name="Int. J. Syst. Evol. Microbiol.">
        <title>Complete genome sequence of Corynebacterium casei LMG S-19264T (=DSM 44701T), isolated from a smear-ripened cheese.</title>
        <authorList>
            <consortium name="US DOE Joint Genome Institute (JGI-PGF)"/>
            <person name="Walter F."/>
            <person name="Albersmeier A."/>
            <person name="Kalinowski J."/>
            <person name="Ruckert C."/>
        </authorList>
    </citation>
    <scope>NUCLEOTIDE SEQUENCE</scope>
    <source>
        <strain evidence="1">JCM 13583</strain>
    </source>
</reference>
<protein>
    <recommendedName>
        <fullName evidence="3">Carbon monoxide dehydrogenase subunit G</fullName>
    </recommendedName>
</protein>
<keyword evidence="2" id="KW-1185">Reference proteome</keyword>
<evidence type="ECO:0008006" key="3">
    <source>
        <dbReference type="Google" id="ProtNLM"/>
    </source>
</evidence>
<dbReference type="InterPro" id="IPR023393">
    <property type="entry name" value="START-like_dom_sf"/>
</dbReference>
<reference evidence="1" key="2">
    <citation type="submission" date="2022-09" db="EMBL/GenBank/DDBJ databases">
        <authorList>
            <person name="Sun Q."/>
            <person name="Ohkuma M."/>
        </authorList>
    </citation>
    <scope>NUCLEOTIDE SEQUENCE</scope>
    <source>
        <strain evidence="1">JCM 13583</strain>
    </source>
</reference>
<dbReference type="CDD" id="cd05018">
    <property type="entry name" value="CoxG"/>
    <property type="match status" value="1"/>
</dbReference>
<name>A0AA37BQP6_9ARCH</name>
<evidence type="ECO:0000313" key="2">
    <source>
        <dbReference type="Proteomes" id="UP000632195"/>
    </source>
</evidence>
<gene>
    <name evidence="1" type="ORF">GCM10007108_06490</name>
</gene>
<proteinExistence type="predicted"/>
<dbReference type="Gene3D" id="3.30.530.20">
    <property type="match status" value="1"/>
</dbReference>
<sequence length="137" mass="14384">MPPEKVYSFLTDPEKLASVVPDKEGQSVSGDGSLNLTVKVGISFIKGTFNVNVKVSDSKPGESVTITGAGSGKGGAVDFTVNCRIAQEGGGSRVDWDVDLNIRGTIATMGARMIQGQAKKYIDQMIGDMKKSLEVAS</sequence>
<dbReference type="AlphaFoldDB" id="A0AA37BQP6"/>
<comment type="caution">
    <text evidence="1">The sequence shown here is derived from an EMBL/GenBank/DDBJ whole genome shotgun (WGS) entry which is preliminary data.</text>
</comment>
<organism evidence="1 2">
    <name type="scientific">Thermogymnomonas acidicola</name>
    <dbReference type="NCBI Taxonomy" id="399579"/>
    <lineage>
        <taxon>Archaea</taxon>
        <taxon>Methanobacteriati</taxon>
        <taxon>Thermoplasmatota</taxon>
        <taxon>Thermoplasmata</taxon>
        <taxon>Thermoplasmatales</taxon>
        <taxon>Thermogymnomonas</taxon>
    </lineage>
</organism>
<dbReference type="InterPro" id="IPR010419">
    <property type="entry name" value="CO_DH_gsu"/>
</dbReference>
<dbReference type="Proteomes" id="UP000632195">
    <property type="component" value="Unassembled WGS sequence"/>
</dbReference>
<dbReference type="Pfam" id="PF06240">
    <property type="entry name" value="COXG"/>
    <property type="match status" value="1"/>
</dbReference>